<protein>
    <recommendedName>
        <fullName evidence="4">TonB C-terminal domain-containing protein</fullName>
    </recommendedName>
</protein>
<proteinExistence type="predicted"/>
<accession>A0A979H0T7</accession>
<evidence type="ECO:0000313" key="3">
    <source>
        <dbReference type="Proteomes" id="UP000002215"/>
    </source>
</evidence>
<sequence length="254" mass="29140">MKLACLRRNKVLIALMILSVSPLLVQSQSRNKALQKTWIRTSIEHLSAPQEEPNTYYGRYTFTKEKLLMGSSAAWNGSIYYWSFNDPVLTIGNSSYIVEELTDTSLVFYEVNRSPYRFVSETVYSERQRPDTTAGFNGHTLYVANRYLTPRYKKEQSLYNMIFGKLYAVYPVKHAATFLAKFVVTDRGEIERINIVNGIAEEHSNEFIRQIQKTSGDWNPAKIGNMPVYSEVTFEIVYQDALNPKVGTLSGQVR</sequence>
<dbReference type="Proteomes" id="UP000002215">
    <property type="component" value="Chromosome"/>
</dbReference>
<keyword evidence="1" id="KW-0732">Signal</keyword>
<organism evidence="2 3">
    <name type="scientific">Chitinophaga pinensis (strain ATCC 43595 / DSM 2588 / LMG 13176 / NBRC 15968 / NCIMB 11800 / UQM 2034)</name>
    <dbReference type="NCBI Taxonomy" id="485918"/>
    <lineage>
        <taxon>Bacteria</taxon>
        <taxon>Pseudomonadati</taxon>
        <taxon>Bacteroidota</taxon>
        <taxon>Chitinophagia</taxon>
        <taxon>Chitinophagales</taxon>
        <taxon>Chitinophagaceae</taxon>
        <taxon>Chitinophaga</taxon>
    </lineage>
</organism>
<dbReference type="EMBL" id="CP001699">
    <property type="protein sequence ID" value="ACU63755.1"/>
    <property type="molecule type" value="Genomic_DNA"/>
</dbReference>
<reference evidence="3" key="1">
    <citation type="submission" date="2009-08" db="EMBL/GenBank/DDBJ databases">
        <title>The complete genome of Chitinophaga pinensis DSM 2588.</title>
        <authorList>
            <consortium name="US DOE Joint Genome Institute (JGI-PGF)"/>
            <person name="Lucas S."/>
            <person name="Copeland A."/>
            <person name="Lapidus A."/>
            <person name="Glavina del Rio T."/>
            <person name="Dalin E."/>
            <person name="Tice H."/>
            <person name="Bruce D."/>
            <person name="Goodwin L."/>
            <person name="Pitluck S."/>
            <person name="Kyrpides N."/>
            <person name="Mavromatis K."/>
            <person name="Ivanova N."/>
            <person name="Mikhailova N."/>
            <person name="Sims D."/>
            <person name="Meinche L."/>
            <person name="Brettin T."/>
            <person name="Detter J.C."/>
            <person name="Han C."/>
            <person name="Larimer F."/>
            <person name="Land M."/>
            <person name="Hauser L."/>
            <person name="Markowitz V."/>
            <person name="Cheng J.-F."/>
            <person name="Hugenholtz P."/>
            <person name="Woyke T."/>
            <person name="Wu D."/>
            <person name="Spring S."/>
            <person name="Klenk H.-P."/>
            <person name="Eisen J.A."/>
        </authorList>
    </citation>
    <scope>NUCLEOTIDE SEQUENCE [LARGE SCALE GENOMIC DNA]</scope>
    <source>
        <strain evidence="3">ATCC 43595 / DSM 2588 / LMG 13176 / NBRC 15968 / NCIMB 11800 / UQM 2034</strain>
    </source>
</reference>
<feature type="chain" id="PRO_5037448435" description="TonB C-terminal domain-containing protein" evidence="1">
    <location>
        <begin position="28"/>
        <end position="254"/>
    </location>
</feature>
<evidence type="ECO:0008006" key="4">
    <source>
        <dbReference type="Google" id="ProtNLM"/>
    </source>
</evidence>
<evidence type="ECO:0000313" key="2">
    <source>
        <dbReference type="EMBL" id="ACU63755.1"/>
    </source>
</evidence>
<dbReference type="KEGG" id="cpi:Cpin_6351"/>
<reference evidence="2 3" key="2">
    <citation type="journal article" date="2010" name="Stand. Genomic Sci.">
        <title>Complete genome sequence of Chitinophaga pinensis type strain (UQM 2034).</title>
        <authorList>
            <person name="Glavina Del Rio T."/>
            <person name="Abt B."/>
            <person name="Spring S."/>
            <person name="Lapidus A."/>
            <person name="Nolan M."/>
            <person name="Tice H."/>
            <person name="Copeland A."/>
            <person name="Cheng J.F."/>
            <person name="Chen F."/>
            <person name="Bruce D."/>
            <person name="Goodwin L."/>
            <person name="Pitluck S."/>
            <person name="Ivanova N."/>
            <person name="Mavromatis K."/>
            <person name="Mikhailova N."/>
            <person name="Pati A."/>
            <person name="Chen A."/>
            <person name="Palaniappan K."/>
            <person name="Land M."/>
            <person name="Hauser L."/>
            <person name="Chang Y.J."/>
            <person name="Jeffries C.D."/>
            <person name="Chain P."/>
            <person name="Saunders E."/>
            <person name="Detter J.C."/>
            <person name="Brettin T."/>
            <person name="Rohde M."/>
            <person name="Goker M."/>
            <person name="Bristow J."/>
            <person name="Eisen J.A."/>
            <person name="Markowitz V."/>
            <person name="Hugenholtz P."/>
            <person name="Kyrpides N.C."/>
            <person name="Klenk H.P."/>
            <person name="Lucas S."/>
        </authorList>
    </citation>
    <scope>NUCLEOTIDE SEQUENCE [LARGE SCALE GENOMIC DNA]</scope>
    <source>
        <strain evidence="3">ATCC 43595 / DSM 2588 / LMG 13176 / NBRC 15968 / NCIMB 11800 / UQM 2034</strain>
    </source>
</reference>
<feature type="signal peptide" evidence="1">
    <location>
        <begin position="1"/>
        <end position="27"/>
    </location>
</feature>
<gene>
    <name evidence="2" type="ordered locus">Cpin_6351</name>
</gene>
<dbReference type="AlphaFoldDB" id="A0A979H0T7"/>
<name>A0A979H0T7_CHIPD</name>
<evidence type="ECO:0000256" key="1">
    <source>
        <dbReference type="SAM" id="SignalP"/>
    </source>
</evidence>